<dbReference type="Proteomes" id="UP000482209">
    <property type="component" value="Unassembled WGS sequence"/>
</dbReference>
<feature type="transmembrane region" description="Helical" evidence="9">
    <location>
        <begin position="40"/>
        <end position="63"/>
    </location>
</feature>
<feature type="transmembrane region" description="Helical" evidence="9">
    <location>
        <begin position="194"/>
        <end position="213"/>
    </location>
</feature>
<dbReference type="AlphaFoldDB" id="A0A6L5XVY7"/>
<dbReference type="GO" id="GO:0015818">
    <property type="term" value="P:isoleucine transport"/>
    <property type="evidence" value="ECO:0007669"/>
    <property type="project" value="TreeGrafter"/>
</dbReference>
<comment type="subcellular location">
    <subcellularLocation>
        <location evidence="1 9">Cell membrane</location>
        <topology evidence="1 9">Multi-pass membrane protein</topology>
    </subcellularLocation>
</comment>
<evidence type="ECO:0000256" key="5">
    <source>
        <dbReference type="ARBA" id="ARBA00022692"/>
    </source>
</evidence>
<comment type="function">
    <text evidence="9">Component of the transport system for branched-chain amino acids.</text>
</comment>
<dbReference type="Pfam" id="PF05525">
    <property type="entry name" value="Branch_AA_trans"/>
    <property type="match status" value="1"/>
</dbReference>
<feature type="transmembrane region" description="Helical" evidence="9">
    <location>
        <begin position="273"/>
        <end position="301"/>
    </location>
</feature>
<keyword evidence="6 9" id="KW-0029">Amino-acid transport</keyword>
<dbReference type="PANTHER" id="PTHR30588">
    <property type="entry name" value="BRANCHED-CHAIN AMINO ACID TRANSPORT SYSTEM 2 CARRIER PROTEIN"/>
    <property type="match status" value="1"/>
</dbReference>
<evidence type="ECO:0000256" key="6">
    <source>
        <dbReference type="ARBA" id="ARBA00022970"/>
    </source>
</evidence>
<keyword evidence="11" id="KW-1185">Reference proteome</keyword>
<dbReference type="PANTHER" id="PTHR30588:SF7">
    <property type="entry name" value="BRANCHED-CHAIN AMINO ACID CARRIER PROTEIN SAOUHSC_01411-RELATED"/>
    <property type="match status" value="1"/>
</dbReference>
<gene>
    <name evidence="10" type="primary">brnQ</name>
    <name evidence="10" type="ORF">FYJ58_02535</name>
</gene>
<evidence type="ECO:0000256" key="8">
    <source>
        <dbReference type="ARBA" id="ARBA00023136"/>
    </source>
</evidence>
<keyword evidence="8 9" id="KW-0472">Membrane</keyword>
<evidence type="ECO:0000256" key="7">
    <source>
        <dbReference type="ARBA" id="ARBA00022989"/>
    </source>
</evidence>
<dbReference type="InterPro" id="IPR004685">
    <property type="entry name" value="Brnchd-chn_aa_trnsp_Livcs"/>
</dbReference>
<feature type="transmembrane region" description="Helical" evidence="9">
    <location>
        <begin position="233"/>
        <end position="253"/>
    </location>
</feature>
<evidence type="ECO:0000256" key="1">
    <source>
        <dbReference type="ARBA" id="ARBA00004651"/>
    </source>
</evidence>
<evidence type="ECO:0000313" key="10">
    <source>
        <dbReference type="EMBL" id="MSS62769.1"/>
    </source>
</evidence>
<keyword evidence="3 9" id="KW-0813">Transport</keyword>
<reference evidence="10 11" key="1">
    <citation type="submission" date="2019-08" db="EMBL/GenBank/DDBJ databases">
        <title>In-depth cultivation of the pig gut microbiome towards novel bacterial diversity and tailored functional studies.</title>
        <authorList>
            <person name="Wylensek D."/>
            <person name="Hitch T.C.A."/>
            <person name="Clavel T."/>
        </authorList>
    </citation>
    <scope>NUCLEOTIDE SEQUENCE [LARGE SCALE GENOMIC DNA]</scope>
    <source>
        <strain evidence="10 11">WCA-693-APC-MOT-I</strain>
    </source>
</reference>
<evidence type="ECO:0000313" key="11">
    <source>
        <dbReference type="Proteomes" id="UP000482209"/>
    </source>
</evidence>
<feature type="transmembrane region" description="Helical" evidence="9">
    <location>
        <begin position="150"/>
        <end position="174"/>
    </location>
</feature>
<feature type="transmembrane region" description="Helical" evidence="9">
    <location>
        <begin position="10"/>
        <end position="28"/>
    </location>
</feature>
<keyword evidence="5 9" id="KW-0812">Transmembrane</keyword>
<evidence type="ECO:0000256" key="4">
    <source>
        <dbReference type="ARBA" id="ARBA00022475"/>
    </source>
</evidence>
<dbReference type="GO" id="GO:0005304">
    <property type="term" value="F:L-valine transmembrane transporter activity"/>
    <property type="evidence" value="ECO:0007669"/>
    <property type="project" value="TreeGrafter"/>
</dbReference>
<dbReference type="GO" id="GO:0005886">
    <property type="term" value="C:plasma membrane"/>
    <property type="evidence" value="ECO:0007669"/>
    <property type="project" value="UniProtKB-SubCell"/>
</dbReference>
<proteinExistence type="inferred from homology"/>
<feature type="transmembrane region" description="Helical" evidence="9">
    <location>
        <begin position="370"/>
        <end position="388"/>
    </location>
</feature>
<evidence type="ECO:0000256" key="2">
    <source>
        <dbReference type="ARBA" id="ARBA00008540"/>
    </source>
</evidence>
<feature type="transmembrane region" description="Helical" evidence="9">
    <location>
        <begin position="313"/>
        <end position="334"/>
    </location>
</feature>
<protein>
    <recommendedName>
        <fullName evidence="9">Branched-chain amino acid transport system carrier protein</fullName>
    </recommendedName>
</protein>
<sequence>MENLSQKNKLLIGLTLFSMFFGAGNLIFPPFLGAQAGTHVWTAFIGFAISAIGFPILGVISVAKSQGLSNLANRVHPYFSSFFTLLIYLSIGPCLAIPRTASTSFEMAVTPFFGNDLPFYIPLLYSVIFFFIALLLAWKPENLTDKLGKITTPCLLTLILIIVIGCLLKPIGGYGNVQGVYQNRSIAQGFLDGYQTMDTIAALNFGIIISMNIKTMGVKKEQTLIKETMYSGVIAGILLLIVYGGLAHVGAISGGAFEHSTNGAQTLTNMVSYLFGDLGTLILALIFVLACMNTCVGLFCCCSEYFHTILPKISYHAWVCFFALISTIISNAGLNKILEFSVPVLNTIYPIAIVLIILSFLPNWFQKRKIIYKITIGFTTFVSIINVLEQKDIIIPTLTPLITRLPFYQAGFAWLLPAITGIVVGILLDFLISVNIQKTK</sequence>
<evidence type="ECO:0000256" key="9">
    <source>
        <dbReference type="RuleBase" id="RU362122"/>
    </source>
</evidence>
<feature type="transmembrane region" description="Helical" evidence="9">
    <location>
        <begin position="119"/>
        <end position="138"/>
    </location>
</feature>
<name>A0A6L5XVY7_9FIRM</name>
<dbReference type="RefSeq" id="WP_154516781.1">
    <property type="nucleotide sequence ID" value="NZ_VUMT01000002.1"/>
</dbReference>
<dbReference type="EMBL" id="VUMT01000002">
    <property type="protein sequence ID" value="MSS62769.1"/>
    <property type="molecule type" value="Genomic_DNA"/>
</dbReference>
<dbReference type="NCBIfam" id="TIGR00796">
    <property type="entry name" value="livcs"/>
    <property type="match status" value="1"/>
</dbReference>
<keyword evidence="7 9" id="KW-1133">Transmembrane helix</keyword>
<comment type="similarity">
    <text evidence="2 9">Belongs to the branched chain amino acid transporter family.</text>
</comment>
<dbReference type="GO" id="GO:0015188">
    <property type="term" value="F:L-isoleucine transmembrane transporter activity"/>
    <property type="evidence" value="ECO:0007669"/>
    <property type="project" value="TreeGrafter"/>
</dbReference>
<dbReference type="GO" id="GO:0015820">
    <property type="term" value="P:L-leucine transport"/>
    <property type="evidence" value="ECO:0007669"/>
    <property type="project" value="TreeGrafter"/>
</dbReference>
<comment type="caution">
    <text evidence="10">The sequence shown here is derived from an EMBL/GenBank/DDBJ whole genome shotgun (WGS) entry which is preliminary data.</text>
</comment>
<feature type="transmembrane region" description="Helical" evidence="9">
    <location>
        <begin position="408"/>
        <end position="432"/>
    </location>
</feature>
<dbReference type="GO" id="GO:0015190">
    <property type="term" value="F:L-leucine transmembrane transporter activity"/>
    <property type="evidence" value="ECO:0007669"/>
    <property type="project" value="TreeGrafter"/>
</dbReference>
<accession>A0A6L5XVY7</accession>
<feature type="transmembrane region" description="Helical" evidence="9">
    <location>
        <begin position="340"/>
        <end position="361"/>
    </location>
</feature>
<organism evidence="10 11">
    <name type="scientific">Velocimicrobium porci</name>
    <dbReference type="NCBI Taxonomy" id="2606634"/>
    <lineage>
        <taxon>Bacteria</taxon>
        <taxon>Bacillati</taxon>
        <taxon>Bacillota</taxon>
        <taxon>Clostridia</taxon>
        <taxon>Lachnospirales</taxon>
        <taxon>Lachnospiraceae</taxon>
        <taxon>Velocimicrobium</taxon>
    </lineage>
</organism>
<keyword evidence="4" id="KW-1003">Cell membrane</keyword>
<feature type="transmembrane region" description="Helical" evidence="9">
    <location>
        <begin position="75"/>
        <end position="99"/>
    </location>
</feature>
<evidence type="ECO:0000256" key="3">
    <source>
        <dbReference type="ARBA" id="ARBA00022448"/>
    </source>
</evidence>